<dbReference type="RefSeq" id="WP_204776517.1">
    <property type="nucleotide sequence ID" value="NZ_JACJJQ010000020.1"/>
</dbReference>
<dbReference type="Proteomes" id="UP000776629">
    <property type="component" value="Unassembled WGS sequence"/>
</dbReference>
<name>A0ABS2EPJ6_9LACO</name>
<protein>
    <submittedName>
        <fullName evidence="1">Uncharacterized protein</fullName>
    </submittedName>
</protein>
<organism evidence="1 2">
    <name type="scientific">Limosilactobacillus alvi</name>
    <dbReference type="NCBI Taxonomy" id="990412"/>
    <lineage>
        <taxon>Bacteria</taxon>
        <taxon>Bacillati</taxon>
        <taxon>Bacillota</taxon>
        <taxon>Bacilli</taxon>
        <taxon>Lactobacillales</taxon>
        <taxon>Lactobacillaceae</taxon>
        <taxon>Limosilactobacillus</taxon>
    </lineage>
</organism>
<evidence type="ECO:0000313" key="1">
    <source>
        <dbReference type="EMBL" id="MBM6754155.1"/>
    </source>
</evidence>
<reference evidence="1 2" key="1">
    <citation type="journal article" date="2021" name="Sci. Rep.">
        <title>The distribution of antibiotic resistance genes in chicken gut microbiota commensals.</title>
        <authorList>
            <person name="Juricova H."/>
            <person name="Matiasovicova J."/>
            <person name="Kubasova T."/>
            <person name="Cejkova D."/>
            <person name="Rychlik I."/>
        </authorList>
    </citation>
    <scope>NUCLEOTIDE SEQUENCE [LARGE SCALE GENOMIC DNA]</scope>
    <source>
        <strain evidence="1 2">An810</strain>
    </source>
</reference>
<dbReference type="EMBL" id="JACJJQ010000020">
    <property type="protein sequence ID" value="MBM6754155.1"/>
    <property type="molecule type" value="Genomic_DNA"/>
</dbReference>
<evidence type="ECO:0000313" key="2">
    <source>
        <dbReference type="Proteomes" id="UP000776629"/>
    </source>
</evidence>
<sequence length="105" mass="12222">MSVLLEILKSATPVERQEAAEMLKPYLAVEEKPQKPLRFLSTKEFKARLPRQKNEAWIRDVLLEREPILKQWVYGLHGGKGVKVRFDPAAVDWVLEHRSEIDWSG</sequence>
<comment type="caution">
    <text evidence="1">The sequence shown here is derived from an EMBL/GenBank/DDBJ whole genome shotgun (WGS) entry which is preliminary data.</text>
</comment>
<accession>A0ABS2EPJ6</accession>
<proteinExistence type="predicted"/>
<gene>
    <name evidence="1" type="ORF">H5993_05205</name>
</gene>
<keyword evidence="2" id="KW-1185">Reference proteome</keyword>